<evidence type="ECO:0000313" key="10">
    <source>
        <dbReference type="Proteomes" id="UP000642748"/>
    </source>
</evidence>
<proteinExistence type="predicted"/>
<feature type="transmembrane region" description="Helical" evidence="7">
    <location>
        <begin position="412"/>
        <end position="433"/>
    </location>
</feature>
<accession>A0A8J3R005</accession>
<keyword evidence="10" id="KW-1185">Reference proteome</keyword>
<dbReference type="PANTHER" id="PTHR23513:SF6">
    <property type="entry name" value="MAJOR FACILITATOR SUPERFAMILY ASSOCIATED DOMAIN-CONTAINING PROTEIN"/>
    <property type="match status" value="1"/>
</dbReference>
<dbReference type="InterPro" id="IPR011701">
    <property type="entry name" value="MFS"/>
</dbReference>
<feature type="transmembrane region" description="Helical" evidence="7">
    <location>
        <begin position="386"/>
        <end position="406"/>
    </location>
</feature>
<feature type="transmembrane region" description="Helical" evidence="7">
    <location>
        <begin position="292"/>
        <end position="310"/>
    </location>
</feature>
<dbReference type="GO" id="GO:0005886">
    <property type="term" value="C:plasma membrane"/>
    <property type="evidence" value="ECO:0007669"/>
    <property type="project" value="UniProtKB-SubCell"/>
</dbReference>
<dbReference type="GO" id="GO:0022857">
    <property type="term" value="F:transmembrane transporter activity"/>
    <property type="evidence" value="ECO:0007669"/>
    <property type="project" value="InterPro"/>
</dbReference>
<dbReference type="Proteomes" id="UP000642748">
    <property type="component" value="Unassembled WGS sequence"/>
</dbReference>
<keyword evidence="3" id="KW-1003">Cell membrane</keyword>
<dbReference type="Gene3D" id="1.20.1250.20">
    <property type="entry name" value="MFS general substrate transporter like domains"/>
    <property type="match status" value="1"/>
</dbReference>
<evidence type="ECO:0000313" key="9">
    <source>
        <dbReference type="EMBL" id="GIH20475.1"/>
    </source>
</evidence>
<name>A0A8J3R005_9ACTN</name>
<dbReference type="Pfam" id="PF07690">
    <property type="entry name" value="MFS_1"/>
    <property type="match status" value="1"/>
</dbReference>
<evidence type="ECO:0000256" key="5">
    <source>
        <dbReference type="ARBA" id="ARBA00022989"/>
    </source>
</evidence>
<feature type="domain" description="Major facilitator superfamily (MFS) profile" evidence="8">
    <location>
        <begin position="18"/>
        <end position="434"/>
    </location>
</feature>
<feature type="transmembrane region" description="Helical" evidence="7">
    <location>
        <begin position="317"/>
        <end position="337"/>
    </location>
</feature>
<gene>
    <name evidence="9" type="ORF">Raf01_86470</name>
</gene>
<evidence type="ECO:0000256" key="7">
    <source>
        <dbReference type="SAM" id="Phobius"/>
    </source>
</evidence>
<evidence type="ECO:0000259" key="8">
    <source>
        <dbReference type="PROSITE" id="PS50850"/>
    </source>
</evidence>
<dbReference type="InterPro" id="IPR010290">
    <property type="entry name" value="TM_effector"/>
</dbReference>
<evidence type="ECO:0000256" key="1">
    <source>
        <dbReference type="ARBA" id="ARBA00004651"/>
    </source>
</evidence>
<dbReference type="CDD" id="cd06173">
    <property type="entry name" value="MFS_MefA_like"/>
    <property type="match status" value="1"/>
</dbReference>
<dbReference type="EMBL" id="BONZ01000098">
    <property type="protein sequence ID" value="GIH20475.1"/>
    <property type="molecule type" value="Genomic_DNA"/>
</dbReference>
<dbReference type="Pfam" id="PF05977">
    <property type="entry name" value="MFS_3"/>
    <property type="match status" value="1"/>
</dbReference>
<feature type="transmembrane region" description="Helical" evidence="7">
    <location>
        <begin position="169"/>
        <end position="194"/>
    </location>
</feature>
<feature type="transmembrane region" description="Helical" evidence="7">
    <location>
        <begin position="258"/>
        <end position="280"/>
    </location>
</feature>
<evidence type="ECO:0000256" key="3">
    <source>
        <dbReference type="ARBA" id="ARBA00022475"/>
    </source>
</evidence>
<organism evidence="9 10">
    <name type="scientific">Rugosimonospora africana</name>
    <dbReference type="NCBI Taxonomy" id="556532"/>
    <lineage>
        <taxon>Bacteria</taxon>
        <taxon>Bacillati</taxon>
        <taxon>Actinomycetota</taxon>
        <taxon>Actinomycetes</taxon>
        <taxon>Micromonosporales</taxon>
        <taxon>Micromonosporaceae</taxon>
        <taxon>Rugosimonospora</taxon>
    </lineage>
</organism>
<keyword evidence="4 7" id="KW-0812">Transmembrane</keyword>
<dbReference type="InterPro" id="IPR036259">
    <property type="entry name" value="MFS_trans_sf"/>
</dbReference>
<comment type="subcellular location">
    <subcellularLocation>
        <location evidence="1">Cell membrane</location>
        <topology evidence="1">Multi-pass membrane protein</topology>
    </subcellularLocation>
</comment>
<keyword evidence="5 7" id="KW-1133">Transmembrane helix</keyword>
<sequence length="449" mass="46209">MVTTTASAVRTTEPLPRRYWRLWTATISSGLGDGATAAALPLLAVSLTRDPRLVAAVSTAAYLPWLLFSLVAGALADRIDRRRLMWVAQAVQATVVAVIALAAGTHLARIWLLCAAALLLGTAETVFDNAAQSVLPQVVSPGQLQNANAAQYAGQTVTERFVGPPIGGLLFAASAGLPFALDAVSFLVSAALIVRLPLRQQPSAAPLRQQPSAAPLRQQRQATPVTASRGLASLGLASLIADITEGLRWLANHRLLRGLAAIVGVNNLCNQLAWSTMVLLATGTFGLSARGYGILLAAQALGGVAGSLVNRRLVRAIGARSALVAALITTALAYLGAGLAPDIVLVGALFALSGVASMVWNVVTVSLRQDIVPGNLLGRVNSAYRMISWGTISLGGVLGGFLAHWLSLRAPLVAASGLRLATLLAAVPLLVAAGRDLGAGRAAAAESDG</sequence>
<evidence type="ECO:0000256" key="2">
    <source>
        <dbReference type="ARBA" id="ARBA00022448"/>
    </source>
</evidence>
<dbReference type="InterPro" id="IPR020846">
    <property type="entry name" value="MFS_dom"/>
</dbReference>
<protein>
    <submittedName>
        <fullName evidence="9">MFS transporter</fullName>
    </submittedName>
</protein>
<feature type="transmembrane region" description="Helical" evidence="7">
    <location>
        <begin position="343"/>
        <end position="365"/>
    </location>
</feature>
<dbReference type="PROSITE" id="PS50850">
    <property type="entry name" value="MFS"/>
    <property type="match status" value="1"/>
</dbReference>
<keyword evidence="6 7" id="KW-0472">Membrane</keyword>
<feature type="transmembrane region" description="Helical" evidence="7">
    <location>
        <begin position="53"/>
        <end position="72"/>
    </location>
</feature>
<evidence type="ECO:0000256" key="6">
    <source>
        <dbReference type="ARBA" id="ARBA00023136"/>
    </source>
</evidence>
<dbReference type="SUPFAM" id="SSF103473">
    <property type="entry name" value="MFS general substrate transporter"/>
    <property type="match status" value="1"/>
</dbReference>
<reference evidence="9" key="1">
    <citation type="submission" date="2021-01" db="EMBL/GenBank/DDBJ databases">
        <title>Whole genome shotgun sequence of Rugosimonospora africana NBRC 104875.</title>
        <authorList>
            <person name="Komaki H."/>
            <person name="Tamura T."/>
        </authorList>
    </citation>
    <scope>NUCLEOTIDE SEQUENCE</scope>
    <source>
        <strain evidence="9">NBRC 104875</strain>
    </source>
</reference>
<dbReference type="AlphaFoldDB" id="A0A8J3R005"/>
<dbReference type="PANTHER" id="PTHR23513">
    <property type="entry name" value="INTEGRAL MEMBRANE EFFLUX PROTEIN-RELATED"/>
    <property type="match status" value="1"/>
</dbReference>
<comment type="caution">
    <text evidence="9">The sequence shown here is derived from an EMBL/GenBank/DDBJ whole genome shotgun (WGS) entry which is preliminary data.</text>
</comment>
<keyword evidence="2" id="KW-0813">Transport</keyword>
<evidence type="ECO:0000256" key="4">
    <source>
        <dbReference type="ARBA" id="ARBA00022692"/>
    </source>
</evidence>
<feature type="transmembrane region" description="Helical" evidence="7">
    <location>
        <begin position="20"/>
        <end position="46"/>
    </location>
</feature>